<organism evidence="2 3">
    <name type="scientific">Sphingobium subterraneum</name>
    <dbReference type="NCBI Taxonomy" id="627688"/>
    <lineage>
        <taxon>Bacteria</taxon>
        <taxon>Pseudomonadati</taxon>
        <taxon>Pseudomonadota</taxon>
        <taxon>Alphaproteobacteria</taxon>
        <taxon>Sphingomonadales</taxon>
        <taxon>Sphingomonadaceae</taxon>
        <taxon>Sphingobium</taxon>
    </lineage>
</organism>
<keyword evidence="1" id="KW-0732">Signal</keyword>
<dbReference type="PROSITE" id="PS51257">
    <property type="entry name" value="PROKAR_LIPOPROTEIN"/>
    <property type="match status" value="1"/>
</dbReference>
<evidence type="ECO:0000256" key="1">
    <source>
        <dbReference type="SAM" id="SignalP"/>
    </source>
</evidence>
<dbReference type="Proteomes" id="UP000552700">
    <property type="component" value="Unassembled WGS sequence"/>
</dbReference>
<dbReference type="InterPro" id="IPR047111">
    <property type="entry name" value="YbaP-like"/>
</dbReference>
<evidence type="ECO:0000313" key="2">
    <source>
        <dbReference type="EMBL" id="MBB6122787.1"/>
    </source>
</evidence>
<dbReference type="InterPro" id="IPR002816">
    <property type="entry name" value="TraB/PrgY/GumN_fam"/>
</dbReference>
<comment type="caution">
    <text evidence="2">The sequence shown here is derived from an EMBL/GenBank/DDBJ whole genome shotgun (WGS) entry which is preliminary data.</text>
</comment>
<sequence length="303" mass="33032">MIRRLSSLISLGLLALAGCARAENTAHPASADPALWVVKDADTTIYLFGTVHMMKPGAVWFDDEIRAAFDQADELVTEIAQPNPAAMASQVQKLGANPTGPALSQMLSEKERARYLKALASIDIPPETLERSDPWKAAITLSILPLMKLGYTQQDGSETVLENAAKAAGKRMSGLETVEQQLGYFDTMPRPLQLAFLNATVKDMAGVDKQFSRLITDWSRGNVKGLAREMNSSLEETPELAKILLYDRNARWAQWIRARMAKPGTVFIAVGAGHLAGKGSVQEKLQALGLDARRIGKKDFGIK</sequence>
<dbReference type="Pfam" id="PF01963">
    <property type="entry name" value="TraB_PrgY_gumN"/>
    <property type="match status" value="1"/>
</dbReference>
<accession>A0A841IVV8</accession>
<dbReference type="AlphaFoldDB" id="A0A841IVV8"/>
<evidence type="ECO:0008006" key="4">
    <source>
        <dbReference type="Google" id="ProtNLM"/>
    </source>
</evidence>
<gene>
    <name evidence="2" type="ORF">FHS92_000494</name>
</gene>
<dbReference type="CDD" id="cd14789">
    <property type="entry name" value="Tiki"/>
    <property type="match status" value="1"/>
</dbReference>
<feature type="chain" id="PRO_5032502644" description="TraB/GumN family protein" evidence="1">
    <location>
        <begin position="23"/>
        <end position="303"/>
    </location>
</feature>
<dbReference type="EMBL" id="JACIJP010000001">
    <property type="protein sequence ID" value="MBB6122787.1"/>
    <property type="molecule type" value="Genomic_DNA"/>
</dbReference>
<dbReference type="RefSeq" id="WP_184077181.1">
    <property type="nucleotide sequence ID" value="NZ_JACIJP010000001.1"/>
</dbReference>
<feature type="signal peptide" evidence="1">
    <location>
        <begin position="1"/>
        <end position="22"/>
    </location>
</feature>
<keyword evidence="3" id="KW-1185">Reference proteome</keyword>
<name>A0A841IVV8_9SPHN</name>
<evidence type="ECO:0000313" key="3">
    <source>
        <dbReference type="Proteomes" id="UP000552700"/>
    </source>
</evidence>
<dbReference type="PANTHER" id="PTHR40590:SF1">
    <property type="entry name" value="CYTOPLASMIC PROTEIN"/>
    <property type="match status" value="1"/>
</dbReference>
<reference evidence="2 3" key="1">
    <citation type="submission" date="2020-08" db="EMBL/GenBank/DDBJ databases">
        <title>Genomic Encyclopedia of Type Strains, Phase IV (KMG-IV): sequencing the most valuable type-strain genomes for metagenomic binning, comparative biology and taxonomic classification.</title>
        <authorList>
            <person name="Goeker M."/>
        </authorList>
    </citation>
    <scope>NUCLEOTIDE SEQUENCE [LARGE SCALE GENOMIC DNA]</scope>
    <source>
        <strain evidence="2 3">DSM 102255</strain>
    </source>
</reference>
<proteinExistence type="predicted"/>
<dbReference type="PANTHER" id="PTHR40590">
    <property type="entry name" value="CYTOPLASMIC PROTEIN-RELATED"/>
    <property type="match status" value="1"/>
</dbReference>
<protein>
    <recommendedName>
        <fullName evidence="4">TraB/GumN family protein</fullName>
    </recommendedName>
</protein>